<evidence type="ECO:0000256" key="6">
    <source>
        <dbReference type="PROSITE-ProRule" id="PRU00076"/>
    </source>
</evidence>
<dbReference type="CDD" id="cd19941">
    <property type="entry name" value="TIL"/>
    <property type="match status" value="5"/>
</dbReference>
<gene>
    <name evidence="12" type="primary">LOC109698109</name>
</gene>
<dbReference type="GO" id="GO:0031012">
    <property type="term" value="C:extracellular matrix"/>
    <property type="evidence" value="ECO:0007669"/>
    <property type="project" value="TreeGrafter"/>
</dbReference>
<dbReference type="CDD" id="cd06263">
    <property type="entry name" value="MAM"/>
    <property type="match status" value="1"/>
</dbReference>
<dbReference type="Gene3D" id="2.60.120.200">
    <property type="match status" value="2"/>
</dbReference>
<feature type="disulfide bond" evidence="6">
    <location>
        <begin position="2327"/>
        <end position="2336"/>
    </location>
</feature>
<proteinExistence type="predicted"/>
<evidence type="ECO:0000256" key="8">
    <source>
        <dbReference type="SAM" id="Phobius"/>
    </source>
</evidence>
<keyword evidence="8" id="KW-0812">Transmembrane</keyword>
<dbReference type="InterPro" id="IPR025615">
    <property type="entry name" value="TILa_dom"/>
</dbReference>
<keyword evidence="3" id="KW-0677">Repeat</keyword>
<dbReference type="Pfam" id="PF12714">
    <property type="entry name" value="TILa"/>
    <property type="match status" value="5"/>
</dbReference>
<dbReference type="SMART" id="SM00181">
    <property type="entry name" value="EGF"/>
    <property type="match status" value="3"/>
</dbReference>
<keyword evidence="1 6" id="KW-0245">EGF-like domain</keyword>
<feature type="region of interest" description="Disordered" evidence="7">
    <location>
        <begin position="876"/>
        <end position="895"/>
    </location>
</feature>
<keyword evidence="2" id="KW-0732">Signal</keyword>
<dbReference type="InterPro" id="IPR002919">
    <property type="entry name" value="TIL_dom"/>
</dbReference>
<dbReference type="InterPro" id="IPR014853">
    <property type="entry name" value="VWF/SSPO/ZAN-like_Cys-rich_dom"/>
</dbReference>
<dbReference type="Pfam" id="PF00629">
    <property type="entry name" value="MAM"/>
    <property type="match status" value="2"/>
</dbReference>
<comment type="caution">
    <text evidence="6">Lacks conserved residue(s) required for the propagation of feature annotation.</text>
</comment>
<dbReference type="GO" id="GO:0016020">
    <property type="term" value="C:membrane"/>
    <property type="evidence" value="ECO:0007669"/>
    <property type="project" value="InterPro"/>
</dbReference>
<dbReference type="SMART" id="SM00216">
    <property type="entry name" value="VWD"/>
    <property type="match status" value="4"/>
</dbReference>
<dbReference type="SMART" id="SM00137">
    <property type="entry name" value="MAM"/>
    <property type="match status" value="1"/>
</dbReference>
<dbReference type="PROSITE" id="PS00022">
    <property type="entry name" value="EGF_1"/>
    <property type="match status" value="1"/>
</dbReference>
<dbReference type="PROSITE" id="PS01186">
    <property type="entry name" value="EGF_2"/>
    <property type="match status" value="1"/>
</dbReference>
<evidence type="ECO:0000313" key="12">
    <source>
        <dbReference type="Ensembl" id="ENSCCNP00000015607.1"/>
    </source>
</evidence>
<evidence type="ECO:0000256" key="5">
    <source>
        <dbReference type="ARBA" id="ARBA00023180"/>
    </source>
</evidence>
<dbReference type="Pfam" id="PF01826">
    <property type="entry name" value="TIL"/>
    <property type="match status" value="5"/>
</dbReference>
<feature type="domain" description="MAM" evidence="10">
    <location>
        <begin position="144"/>
        <end position="309"/>
    </location>
</feature>
<dbReference type="CDD" id="cd00054">
    <property type="entry name" value="EGF_CA"/>
    <property type="match status" value="1"/>
</dbReference>
<dbReference type="InterPro" id="IPR036084">
    <property type="entry name" value="Ser_inhib-like_sf"/>
</dbReference>
<evidence type="ECO:0000256" key="1">
    <source>
        <dbReference type="ARBA" id="ARBA00022536"/>
    </source>
</evidence>
<dbReference type="InterPro" id="IPR001846">
    <property type="entry name" value="VWF_type-D"/>
</dbReference>
<feature type="compositionally biased region" description="Polar residues" evidence="7">
    <location>
        <begin position="876"/>
        <end position="885"/>
    </location>
</feature>
<dbReference type="SUPFAM" id="SSF57196">
    <property type="entry name" value="EGF/Laminin"/>
    <property type="match status" value="1"/>
</dbReference>
<evidence type="ECO:0000259" key="9">
    <source>
        <dbReference type="PROSITE" id="PS50026"/>
    </source>
</evidence>
<keyword evidence="8" id="KW-1133">Transmembrane helix</keyword>
<evidence type="ECO:0000256" key="4">
    <source>
        <dbReference type="ARBA" id="ARBA00023157"/>
    </source>
</evidence>
<dbReference type="Gene3D" id="2.10.70.10">
    <property type="entry name" value="Complement Module, domain 1"/>
    <property type="match status" value="1"/>
</dbReference>
<feature type="domain" description="VWFD" evidence="11">
    <location>
        <begin position="1904"/>
        <end position="2079"/>
    </location>
</feature>
<dbReference type="SUPFAM" id="SSF57567">
    <property type="entry name" value="Serine protease inhibitors"/>
    <property type="match status" value="5"/>
</dbReference>
<organism evidence="12">
    <name type="scientific">Castor canadensis</name>
    <name type="common">American beaver</name>
    <dbReference type="NCBI Taxonomy" id="51338"/>
    <lineage>
        <taxon>Eukaryota</taxon>
        <taxon>Metazoa</taxon>
        <taxon>Chordata</taxon>
        <taxon>Craniata</taxon>
        <taxon>Vertebrata</taxon>
        <taxon>Euteleostomi</taxon>
        <taxon>Mammalia</taxon>
        <taxon>Eutheria</taxon>
        <taxon>Euarchontoglires</taxon>
        <taxon>Glires</taxon>
        <taxon>Rodentia</taxon>
        <taxon>Castorimorpha</taxon>
        <taxon>Castoridae</taxon>
        <taxon>Castor</taxon>
    </lineage>
</organism>
<dbReference type="SMART" id="SM00832">
    <property type="entry name" value="C8"/>
    <property type="match status" value="4"/>
</dbReference>
<protein>
    <recommendedName>
        <fullName evidence="13">Zonadhesin</fullName>
    </recommendedName>
</protein>
<evidence type="ECO:0000256" key="2">
    <source>
        <dbReference type="ARBA" id="ARBA00022729"/>
    </source>
</evidence>
<evidence type="ECO:0000256" key="3">
    <source>
        <dbReference type="ARBA" id="ARBA00022737"/>
    </source>
</evidence>
<feature type="region of interest" description="Disordered" evidence="7">
    <location>
        <begin position="552"/>
        <end position="578"/>
    </location>
</feature>
<evidence type="ECO:0008006" key="13">
    <source>
        <dbReference type="Google" id="ProtNLM"/>
    </source>
</evidence>
<dbReference type="Ensembl" id="ENSCCNT00000020383.1">
    <property type="protein sequence ID" value="ENSCCNP00000015607.1"/>
    <property type="gene ID" value="ENSCCNG00000015966.1"/>
</dbReference>
<keyword evidence="5" id="KW-0325">Glycoprotein</keyword>
<reference evidence="12" key="1">
    <citation type="submission" date="2023-09" db="UniProtKB">
        <authorList>
            <consortium name="Ensembl"/>
        </authorList>
    </citation>
    <scope>IDENTIFICATION</scope>
</reference>
<dbReference type="Pfam" id="PF00094">
    <property type="entry name" value="VWD"/>
    <property type="match status" value="4"/>
</dbReference>
<dbReference type="SMART" id="SM00214">
    <property type="entry name" value="VWC"/>
    <property type="match status" value="3"/>
</dbReference>
<feature type="domain" description="VWFD" evidence="11">
    <location>
        <begin position="731"/>
        <end position="907"/>
    </location>
</feature>
<feature type="domain" description="EGF-like" evidence="9">
    <location>
        <begin position="2301"/>
        <end position="2337"/>
    </location>
</feature>
<dbReference type="InterPro" id="IPR050780">
    <property type="entry name" value="Mucin_vWF_Thrombospondin_sf"/>
</dbReference>
<dbReference type="PROSITE" id="PS50026">
    <property type="entry name" value="EGF_3"/>
    <property type="match status" value="1"/>
</dbReference>
<dbReference type="FunFam" id="2.10.25.10:FF:000055">
    <property type="entry name" value="alpha-tectorin isoform X1"/>
    <property type="match status" value="4"/>
</dbReference>
<evidence type="ECO:0000256" key="7">
    <source>
        <dbReference type="SAM" id="MobiDB-lite"/>
    </source>
</evidence>
<dbReference type="PANTHER" id="PTHR11339:SF374">
    <property type="entry name" value="ZONADHESIN"/>
    <property type="match status" value="1"/>
</dbReference>
<evidence type="ECO:0000259" key="10">
    <source>
        <dbReference type="PROSITE" id="PS50060"/>
    </source>
</evidence>
<keyword evidence="4 6" id="KW-1015">Disulfide bond</keyword>
<accession>A0A8C0WV37</accession>
<name>A0A8C0WV37_CASCN</name>
<feature type="domain" description="MAM" evidence="10">
    <location>
        <begin position="27"/>
        <end position="141"/>
    </location>
</feature>
<dbReference type="InterPro" id="IPR000742">
    <property type="entry name" value="EGF"/>
</dbReference>
<feature type="domain" description="VWFD" evidence="11">
    <location>
        <begin position="1115"/>
        <end position="1295"/>
    </location>
</feature>
<keyword evidence="8" id="KW-0472">Membrane</keyword>
<dbReference type="PANTHER" id="PTHR11339">
    <property type="entry name" value="EXTRACELLULAR MATRIX GLYCOPROTEIN RELATED"/>
    <property type="match status" value="1"/>
</dbReference>
<dbReference type="Pfam" id="PF08742">
    <property type="entry name" value="C8"/>
    <property type="match status" value="4"/>
</dbReference>
<dbReference type="InterPro" id="IPR013320">
    <property type="entry name" value="ConA-like_dom_sf"/>
</dbReference>
<feature type="domain" description="VWFD" evidence="11">
    <location>
        <begin position="1504"/>
        <end position="1683"/>
    </location>
</feature>
<sequence length="2384" mass="261563">MLAFTAVPSTCFIPVQVFLGGLAALAGAGGFYMLLDPKNAKPGQKSALLSPLSQSDGCLTLSFHYILWGPSLDTALRVYASVLGSMRKHTLLSAEPGPSWKPVSVNYTGQGQIQFTVVGVFGKIPEATVAVDAISIAPCGENFPQCDFEDIAHPFCDWTHEHSDGGRWTWGSNNNPIPIPDSFGDSPFRGQHYVYFEAEKFSQAGQSVRLGSRPFCAPGDICVEFAYCMYGPGDGATLKLLLGSPAGSSPISLWDRVGSQGSDWLNNSVTIPSGYQQPMQLFFEATRGANSTFVIAVGFILISHGICRGKIKVKVPARVPCLPWVSLSHTLRLDVVKGECMSFWLNYRNLFLFIAPVPEMIPTGPAVPPTGPSKAIVPTEVTTVPTEEATVPTEIPTVPTEESTVPTEATTVTTEETTVPTDVLAVTIEATTVTTEETTVTTNATTVPTEETTVPTEETTVTTEETTVPTEVLAVTIEATIVPTEATTVTTKETTVATEETTVPTEATTVTTEETTVTTEVTTVTTEKPTIPTEKPTIPTEVTTKEITVTTEETTVTTQQPSLAPTTSTTSTTQTTATTPTLTTGMRWMERCPNRQDEFGCSFPRSERHLRGNDCVFPSESCPLNAHYESCGCAASCESPKPNCGLFCRPGCVCNPGFLFSGKKCINASSCDCFYNDNYYKPGEEWFSPNCTERCSCWPGSRIECQISQCGTRTVCQEKNGQYGCQPYGIATCFAYGALHYVTFDEKHIGFMGKCTYILAQTCGKWTDPFFRVTAKNEEPEVKGVSCLSKVYVTLPETTITLLKDRRTLVSLEVILPVMPYKGVFLSLSGRFVELKTAFGLRVRWDGNQQLFISVTSTFSRKLCGFCGNYDGDSSNDNLKPNGSPAQDEEELGNSWQTAEDEDKECQKNEENLPSCDTDLVNKMSGPNFCGQLVDSDGVFETCLLHLKASPFFDNCISDMCSFQGFQEMLCVHMSVMTAVCQDAGYEVKPWRKSYFCPLDCPPNSKYSLCAKQCSDSCQKVYSNTPCPEQCMEVCECDPGYILSGFDCVPPSECGCISSSGDYFKMGERWFKPGCKELCICGHSNTFQCRSWSCRALETCGWQNGIYGCHAQGGATCTAFGDPHYMTFDGALHHFMGTCNYILTQPCWHSFIEQYFVVSATNEIRGGKLEVSYVNAVHVWVYDLRISLLKDHKVVLDDHRVAIPLWISKGRVAIRLSGSFILLYTNFGLQVRYDGKHLVEVTVPSSYSGRLCGLCGNYNNNSFDDNLLPDKSPTTNSTQLGAAWKTLELSEHGCFPAAGKPSSCNENNVAVAWNKTCELLINPEGPFSTCHQAVSPQASFASCVRGQCGTQGKVSALCRSLQAYASLCARAGKVVTWRNATFCPLRCPPNSAYSPCASPCPDTCLSLRIPKECPAAVPCGEGCECQKEHILSGTSCVPLSQCGCVDFDGFYHLVGERWYTESNCTVQCTCSVYNNITCSHTACRANQRCSSRDGLVRCRTSGVGMCYVSGNSQYMSFDGRGHPILGMCTHVLVKVCHPSMQLPFFKISAKSESHEEKTKTFRLHRVYIDVFNFHIILQKEHQVLINGKLVTLPATSQIQGVSITSRSIHTIVNIWKEVEVKFDGSHFLQIKVPASYYGKVCGVCGNFNGDKDDELTMSSDELAQDEQKFMNSWKDKAIDPNCQKIRDEENTQNSHLGVVNAKCRLADLLSARETCQTAFQTPAWAQCVSHVILKPFLLDCTNNLCEFGGLNHALCEALQAFEAACRNQGLKPPVWRNSSFCPLECPAHHKYTNCLPTCSPSCWDLDGRCEGTIVKVPSTCAEGCICQSGYVLKENKCVPKSECGCKDAQGGFIPLGKTWISSGCTQNCACTGGAIQCRAFSCPSGSHCQQGESDSNSCAPDKSEQCTVFGDPYYQTFDRVGYHFQGRMTYILIKTVDNLPDGVEHLLVQGRNKLYRPTSPALHEVTTLVYGYKVQLQKNLVLMVNNQKMAVPYRPNEHLRVTLRGQRLYLITDFQMVVSFDGRNDLVITLPSMYEGLVHGLCGNYDRNSMNDFMLPNGALTRDLNVFGSSWEVKTEDTLLRFPRALQEEKEGEEEESDTIRSECSPEQLALINSTQACSVLVDPKGPFAACHQTVAPESFQEHCVSDMCTGRDPKEQEELRCWVLSGYAIICQEAGASLASWRNHTHCAMTCPANTVYQSCMTPCPKSCANLLDPEDCEGPCVEGCASLPGYIYSGTQSLPMTHCGCTADGVYYQLGDSFVTEDCSQRCTCASSGMLLCEPFSCRAGETCTLGNFTRGCFRESPCLQNPCHNDGRCKEQGASFICECELGYGGNLCTEPRNIPLPKEPEAFNLVAILLGMLVSVVVIVPVLTRECVSRIRRRRW</sequence>
<dbReference type="InterPro" id="IPR001007">
    <property type="entry name" value="VWF_dom"/>
</dbReference>
<dbReference type="SUPFAM" id="SSF49899">
    <property type="entry name" value="Concanavalin A-like lectins/glucanases"/>
    <property type="match status" value="2"/>
</dbReference>
<dbReference type="InterPro" id="IPR000998">
    <property type="entry name" value="MAM_dom"/>
</dbReference>
<dbReference type="Gene3D" id="2.10.25.10">
    <property type="entry name" value="Laminin"/>
    <property type="match status" value="5"/>
</dbReference>
<feature type="transmembrane region" description="Helical" evidence="8">
    <location>
        <begin position="12"/>
        <end position="35"/>
    </location>
</feature>
<dbReference type="PROSITE" id="PS51233">
    <property type="entry name" value="VWFD"/>
    <property type="match status" value="4"/>
</dbReference>
<feature type="transmembrane region" description="Helical" evidence="8">
    <location>
        <begin position="2350"/>
        <end position="2372"/>
    </location>
</feature>
<dbReference type="PROSITE" id="PS50060">
    <property type="entry name" value="MAM_2"/>
    <property type="match status" value="2"/>
</dbReference>
<dbReference type="FunFam" id="2.10.25.10:FF:000173">
    <property type="entry name" value="Neurogenic locus notch protein 2"/>
    <property type="match status" value="1"/>
</dbReference>
<evidence type="ECO:0000259" key="11">
    <source>
        <dbReference type="PROSITE" id="PS51233"/>
    </source>
</evidence>
<dbReference type="Pfam" id="PF00008">
    <property type="entry name" value="EGF"/>
    <property type="match status" value="1"/>
</dbReference>
<dbReference type="SMART" id="SM00215">
    <property type="entry name" value="VWC_out"/>
    <property type="match status" value="2"/>
</dbReference>
<dbReference type="GO" id="GO:0005615">
    <property type="term" value="C:extracellular space"/>
    <property type="evidence" value="ECO:0007669"/>
    <property type="project" value="TreeGrafter"/>
</dbReference>